<dbReference type="InterPro" id="IPR013798">
    <property type="entry name" value="Indole-3-glycerol_P_synth_dom"/>
</dbReference>
<keyword evidence="11" id="KW-1185">Reference proteome</keyword>
<dbReference type="Pfam" id="PF00218">
    <property type="entry name" value="IGPS"/>
    <property type="match status" value="1"/>
</dbReference>
<name>A0ABT5XGB4_9EURY</name>
<protein>
    <recommendedName>
        <fullName evidence="3">indole-3-glycerol-phosphate synthase</fullName>
        <ecNumber evidence="3">4.1.1.48</ecNumber>
    </recommendedName>
</protein>
<sequence>MTSKVVREILRETEARLSVHPPTADRMKVGDPRDLPARAASLRARGLSPIIAEIKPRILDRSLKAEEVAVIARRYEADGACAVSVLTQPTYFMGSPQNARVARKASSLPILRKDFILVEGQLDEVACDLVLLIAAFSEDLDGLVEAAKSRGMEPLVEVHTEEELIATLKTSTRVVGINNRNLSTLEVSLDTFERLGPVAKGSGLFVVAESGIMTREDVVRMEEAGADALLVGTSLMREPAFLPILNGAAHP</sequence>
<keyword evidence="6" id="KW-0822">Tryptophan biosynthesis</keyword>
<dbReference type="Gene3D" id="3.20.20.70">
    <property type="entry name" value="Aldolase class I"/>
    <property type="match status" value="1"/>
</dbReference>
<dbReference type="InterPro" id="IPR011060">
    <property type="entry name" value="RibuloseP-bd_barrel"/>
</dbReference>
<evidence type="ECO:0000256" key="6">
    <source>
        <dbReference type="ARBA" id="ARBA00022822"/>
    </source>
</evidence>
<proteinExistence type="predicted"/>
<organism evidence="10 11">
    <name type="scientific">Candidatus Methanocrinis alkalitolerans</name>
    <dbReference type="NCBI Taxonomy" id="3033395"/>
    <lineage>
        <taxon>Archaea</taxon>
        <taxon>Methanobacteriati</taxon>
        <taxon>Methanobacteriota</taxon>
        <taxon>Stenosarchaea group</taxon>
        <taxon>Methanomicrobia</taxon>
        <taxon>Methanotrichales</taxon>
        <taxon>Methanotrichaceae</taxon>
        <taxon>Methanocrinis</taxon>
    </lineage>
</organism>
<evidence type="ECO:0000256" key="1">
    <source>
        <dbReference type="ARBA" id="ARBA00001633"/>
    </source>
</evidence>
<dbReference type="InterPro" id="IPR045186">
    <property type="entry name" value="Indole-3-glycerol_P_synth"/>
</dbReference>
<evidence type="ECO:0000313" key="10">
    <source>
        <dbReference type="EMBL" id="MDF0593532.1"/>
    </source>
</evidence>
<evidence type="ECO:0000259" key="9">
    <source>
        <dbReference type="Pfam" id="PF00218"/>
    </source>
</evidence>
<reference evidence="10 11" key="1">
    <citation type="submission" date="2023-03" db="EMBL/GenBank/DDBJ databases">
        <title>Whole genome sequencing of Methanotrichaceae archaeon M04Ac.</title>
        <authorList>
            <person name="Khomyakova M.A."/>
            <person name="Merkel A.Y."/>
            <person name="Slobodkin A.I."/>
        </authorList>
    </citation>
    <scope>NUCLEOTIDE SEQUENCE [LARGE SCALE GENOMIC DNA]</scope>
    <source>
        <strain evidence="10 11">M04Ac</strain>
    </source>
</reference>
<evidence type="ECO:0000256" key="5">
    <source>
        <dbReference type="ARBA" id="ARBA00022793"/>
    </source>
</evidence>
<comment type="caution">
    <text evidence="10">The sequence shown here is derived from an EMBL/GenBank/DDBJ whole genome shotgun (WGS) entry which is preliminary data.</text>
</comment>
<feature type="domain" description="Indole-3-glycerol phosphate synthase" evidence="9">
    <location>
        <begin position="34"/>
        <end position="239"/>
    </location>
</feature>
<dbReference type="RefSeq" id="WP_316969237.1">
    <property type="nucleotide sequence ID" value="NZ_JARFPL010000022.1"/>
</dbReference>
<keyword evidence="4" id="KW-0028">Amino-acid biosynthesis</keyword>
<evidence type="ECO:0000256" key="7">
    <source>
        <dbReference type="ARBA" id="ARBA00023141"/>
    </source>
</evidence>
<evidence type="ECO:0000256" key="8">
    <source>
        <dbReference type="ARBA" id="ARBA00023239"/>
    </source>
</evidence>
<dbReference type="PANTHER" id="PTHR22854:SF2">
    <property type="entry name" value="INDOLE-3-GLYCEROL-PHOSPHATE SYNTHASE"/>
    <property type="match status" value="1"/>
</dbReference>
<accession>A0ABT5XGB4</accession>
<dbReference type="InterPro" id="IPR013785">
    <property type="entry name" value="Aldolase_TIM"/>
</dbReference>
<dbReference type="Proteomes" id="UP001215956">
    <property type="component" value="Unassembled WGS sequence"/>
</dbReference>
<evidence type="ECO:0000313" key="11">
    <source>
        <dbReference type="Proteomes" id="UP001215956"/>
    </source>
</evidence>
<dbReference type="EC" id="4.1.1.48" evidence="3"/>
<gene>
    <name evidence="10" type="ORF">P0O24_08045</name>
</gene>
<keyword evidence="5" id="KW-0210">Decarboxylase</keyword>
<comment type="pathway">
    <text evidence="2">Amino-acid biosynthesis; L-tryptophan biosynthesis; L-tryptophan from chorismate: step 4/5.</text>
</comment>
<dbReference type="PANTHER" id="PTHR22854">
    <property type="entry name" value="TRYPTOPHAN BIOSYNTHESIS PROTEIN"/>
    <property type="match status" value="1"/>
</dbReference>
<keyword evidence="8" id="KW-0456">Lyase</keyword>
<evidence type="ECO:0000256" key="4">
    <source>
        <dbReference type="ARBA" id="ARBA00022605"/>
    </source>
</evidence>
<comment type="catalytic activity">
    <reaction evidence="1">
        <text>1-(2-carboxyphenylamino)-1-deoxy-D-ribulose 5-phosphate + H(+) = (1S,2R)-1-C-(indol-3-yl)glycerol 3-phosphate + CO2 + H2O</text>
        <dbReference type="Rhea" id="RHEA:23476"/>
        <dbReference type="ChEBI" id="CHEBI:15377"/>
        <dbReference type="ChEBI" id="CHEBI:15378"/>
        <dbReference type="ChEBI" id="CHEBI:16526"/>
        <dbReference type="ChEBI" id="CHEBI:58613"/>
        <dbReference type="ChEBI" id="CHEBI:58866"/>
        <dbReference type="EC" id="4.1.1.48"/>
    </reaction>
</comment>
<evidence type="ECO:0000256" key="2">
    <source>
        <dbReference type="ARBA" id="ARBA00004696"/>
    </source>
</evidence>
<dbReference type="SUPFAM" id="SSF51366">
    <property type="entry name" value="Ribulose-phoshate binding barrel"/>
    <property type="match status" value="1"/>
</dbReference>
<dbReference type="EMBL" id="JARFPL010000022">
    <property type="protein sequence ID" value="MDF0593532.1"/>
    <property type="molecule type" value="Genomic_DNA"/>
</dbReference>
<keyword evidence="7" id="KW-0057">Aromatic amino acid biosynthesis</keyword>
<dbReference type="CDD" id="cd00331">
    <property type="entry name" value="IGPS"/>
    <property type="match status" value="1"/>
</dbReference>
<evidence type="ECO:0000256" key="3">
    <source>
        <dbReference type="ARBA" id="ARBA00012362"/>
    </source>
</evidence>